<dbReference type="EnsemblPlants" id="TraesCS5B02G059000.1">
    <property type="protein sequence ID" value="TraesCS5B02G059000.1"/>
    <property type="gene ID" value="TraesCS5B02G059000"/>
</dbReference>
<dbReference type="InterPro" id="IPR032675">
    <property type="entry name" value="LRR_dom_sf"/>
</dbReference>
<dbReference type="Proteomes" id="UP000019116">
    <property type="component" value="Chromosome 5B"/>
</dbReference>
<dbReference type="Gene3D" id="1.10.510.10">
    <property type="entry name" value="Transferase(Phosphotransferase) domain 1"/>
    <property type="match status" value="1"/>
</dbReference>
<feature type="region of interest" description="Disordered" evidence="13">
    <location>
        <begin position="340"/>
        <end position="368"/>
    </location>
</feature>
<keyword evidence="4" id="KW-0812">Transmembrane</keyword>
<dbReference type="Gramene" id="TraesLAC5B03G02768040.2">
    <property type="protein sequence ID" value="TraesLAC5B03G02768040.2"/>
    <property type="gene ID" value="TraesLAC5B03G02768040"/>
</dbReference>
<dbReference type="STRING" id="4565.A0A3B6LGP1"/>
<dbReference type="GO" id="GO:0043531">
    <property type="term" value="F:ADP binding"/>
    <property type="evidence" value="ECO:0007669"/>
    <property type="project" value="InterPro"/>
</dbReference>
<dbReference type="PRINTS" id="PR00364">
    <property type="entry name" value="DISEASERSIST"/>
</dbReference>
<dbReference type="Gramene" id="TraesROB_scaffold_056653_01G000100.1">
    <property type="protein sequence ID" value="TraesROB_scaffold_056653_01G000100.1"/>
    <property type="gene ID" value="TraesROB_scaffold_056653_01G000100"/>
</dbReference>
<feature type="domain" description="Protein kinase" evidence="14">
    <location>
        <begin position="19"/>
        <end position="307"/>
    </location>
</feature>
<protein>
    <recommendedName>
        <fullName evidence="14">Protein kinase domain-containing protein</fullName>
    </recommendedName>
</protein>
<dbReference type="Gramene" id="TraesCS5B02G059000.1">
    <property type="protein sequence ID" value="TraesCS5B02G059000.1"/>
    <property type="gene ID" value="TraesCS5B02G059000"/>
</dbReference>
<keyword evidence="5" id="KW-0677">Repeat</keyword>
<evidence type="ECO:0000256" key="12">
    <source>
        <dbReference type="PROSITE-ProRule" id="PRU10141"/>
    </source>
</evidence>
<dbReference type="GO" id="GO:0005524">
    <property type="term" value="F:ATP binding"/>
    <property type="evidence" value="ECO:0007669"/>
    <property type="project" value="UniProtKB-UniRule"/>
</dbReference>
<dbReference type="SUPFAM" id="SSF56112">
    <property type="entry name" value="Protein kinase-like (PK-like)"/>
    <property type="match status" value="1"/>
</dbReference>
<dbReference type="InterPro" id="IPR011009">
    <property type="entry name" value="Kinase-like_dom_sf"/>
</dbReference>
<dbReference type="InterPro" id="IPR000719">
    <property type="entry name" value="Prot_kinase_dom"/>
</dbReference>
<evidence type="ECO:0000259" key="14">
    <source>
        <dbReference type="PROSITE" id="PS50011"/>
    </source>
</evidence>
<dbReference type="InterPro" id="IPR055414">
    <property type="entry name" value="LRR_R13L4/SHOC2-like"/>
</dbReference>
<dbReference type="RefSeq" id="XP_044386886.1">
    <property type="nucleotide sequence ID" value="XM_044530951.1"/>
</dbReference>
<feature type="binding site" evidence="12">
    <location>
        <position position="46"/>
    </location>
    <ligand>
        <name>ATP</name>
        <dbReference type="ChEBI" id="CHEBI:30616"/>
    </ligand>
</feature>
<gene>
    <name evidence="15" type="primary">LOC123110440</name>
</gene>
<name>A0A3B6LGP1_WHEAT</name>
<dbReference type="RefSeq" id="XP_044386885.1">
    <property type="nucleotide sequence ID" value="XM_044530950.1"/>
</dbReference>
<dbReference type="PANTHER" id="PTHR45707:SF46">
    <property type="entry name" value="PROTEIN KINASE DOMAIN-CONTAINING PROTEIN"/>
    <property type="match status" value="1"/>
</dbReference>
<sequence>MTAEKRIPLHELREITNGFSVDSRIGQGGYGDVYKGLYKGRDVAVKLLHVDTIQGIDDQQYLNEVGNLLRVKHPNIVQLLGYSYETTSELVEHKGKQGLSKHIYRVLCFEYLQGESLDKRLPEESFAPDWSIRYMIIKGICEGLNFLHRCEPPIFHLDLKPANILLDSSMMPKVADFGLSRVISQSHTQVTKQIKGTQAYMPPEFIKDGYISRKNDVFSLGLVMIEIMTGSLGYSGHIEMDEVVQFTQKVLSNWKNRIKATSEYPLEESHQVQTCIDTAMRCMELDRNNRPTIAEVLDTLNKTETHIPKRQMIDVLPCPTIGLRSESNMLEMMVAELNSNDNGHSNSMPTDSSNRAVQQVPDRETSSDVEEVIIGRTEEKQKILSILSEHITEKMVILPIYGIGGIGKTTLAQMVFNDQQFEDYTRVWVYVSPEFNLHKIGNSIIMQLTDKISNISTKQMLHNRLKELFAGKRILIVLDDLWEENPKEFDKLKVMLGLGVGSKVIIVTTRDGGLARKFCSPAVAPYKLETLTVDECWTIIKHKADFENRVDQEQLEHIGREIAAKCGGVALAAQSLGYMLNGMTSDEWESVRDSYIWNLSSLEGHEVLASLRLSYSHMSAWLRLCFSYCAIFPKGHKIVKYDLIHQWIALGFIKQSSIFDSMQLCENYVTQLLGMSFLQYSKTLSSDTKRNEDVILFTMHDLVYDLAKETLSHQISVGGNNCRYTLLSDCRESLQYFVAFPANIRALHFQDCGNKQLRGSAFSPAKCLRVLDLSECFIQKLPDCIGQLKQLRFLHAPRIQDKMIPNCITELSELNYLNLRGSEKITALPESIGDMKGLMHLDLSDCNGILELPISFAELTQLVHLDLSRCRVSISKAFGGFTKLQYLDLTVHYKIVTDRRGLAEVIGNLIKLKYLNLSSCIRIMVPSEYQIGSLLDKISTLSNLEHLVLSENEELSSIPESISNLRKLHTLDLSSCHLKKLPDSINQMVSLKVLNLKGVNWYELSLSRFNCASLPYFEVHASGDKCGSNIVLLEPTNPDVLMIDRLENVKSAGEAHSIKLIEKQKIINLKFEWTVDAARSVDDKEVLEKLVPPSSVHTLDITGYSSVCIPDWLMGIGQYLPNVSYLYLCDFQKCNKLPPLGLLPNLRDLSLTRMEGLEEWNTTHYSGEEGSNELLFPKLEELRIEQCGKLRIKPCLPGESAKYLCIRGCDTMLSSWGERSSHCSTSSSSPLTELEVAESKVPMHQWRLLHHLPALRKLTITDCSDLTTSPEIIHSLSSLRALCFVLLSQAGLPRGLVELTSLQELTLYRCATISVPEWLGELTSLKRFVIGRCQGMRSLPDSIQATKLEYLQIDDECPTLVKWCKSENNKMKLAHIKKVNFLFDSDEEDESNEEDIADDSDEEEIAETVEETTTIDVANARGAVHNSVAVIHGTVTDEVRQRFRMCCCTVL</sequence>
<dbReference type="Pfam" id="PF00931">
    <property type="entry name" value="NB-ARC"/>
    <property type="match status" value="1"/>
</dbReference>
<dbReference type="Gramene" id="TraesMAC5B03G02812860.1">
    <property type="protein sequence ID" value="TraesMAC5B03G02812860.1"/>
    <property type="gene ID" value="TraesMAC5B03G02812860"/>
</dbReference>
<evidence type="ECO:0000256" key="5">
    <source>
        <dbReference type="ARBA" id="ARBA00022737"/>
    </source>
</evidence>
<evidence type="ECO:0000256" key="11">
    <source>
        <dbReference type="ARBA" id="ARBA00023136"/>
    </source>
</evidence>
<keyword evidence="9 12" id="KW-0067">ATP-binding</keyword>
<organism evidence="15">
    <name type="scientific">Triticum aestivum</name>
    <name type="common">Wheat</name>
    <dbReference type="NCBI Taxonomy" id="4565"/>
    <lineage>
        <taxon>Eukaryota</taxon>
        <taxon>Viridiplantae</taxon>
        <taxon>Streptophyta</taxon>
        <taxon>Embryophyta</taxon>
        <taxon>Tracheophyta</taxon>
        <taxon>Spermatophyta</taxon>
        <taxon>Magnoliopsida</taxon>
        <taxon>Liliopsida</taxon>
        <taxon>Poales</taxon>
        <taxon>Poaceae</taxon>
        <taxon>BOP clade</taxon>
        <taxon>Pooideae</taxon>
        <taxon>Triticodae</taxon>
        <taxon>Triticeae</taxon>
        <taxon>Triticinae</taxon>
        <taxon>Triticum</taxon>
    </lineage>
</organism>
<dbReference type="InterPro" id="IPR017441">
    <property type="entry name" value="Protein_kinase_ATP_BS"/>
</dbReference>
<dbReference type="PROSITE" id="PS51450">
    <property type="entry name" value="LRR"/>
    <property type="match status" value="1"/>
</dbReference>
<dbReference type="InterPro" id="IPR036388">
    <property type="entry name" value="WH-like_DNA-bd_sf"/>
</dbReference>
<keyword evidence="8" id="KW-0611">Plant defense</keyword>
<dbReference type="Pfam" id="PF23559">
    <property type="entry name" value="WHD_DRP"/>
    <property type="match status" value="1"/>
</dbReference>
<dbReference type="RefSeq" id="XP_044386887.1">
    <property type="nucleotide sequence ID" value="XM_044530952.1"/>
</dbReference>
<dbReference type="InterPro" id="IPR042197">
    <property type="entry name" value="Apaf_helical"/>
</dbReference>
<evidence type="ECO:0000256" key="3">
    <source>
        <dbReference type="ARBA" id="ARBA00022679"/>
    </source>
</evidence>
<dbReference type="Gramene" id="TraesLDM5B03G02815820.1">
    <property type="protein sequence ID" value="TraesLDM5B03G02815820.1"/>
    <property type="gene ID" value="TraesLDM5B03G02815820"/>
</dbReference>
<dbReference type="InterPro" id="IPR003591">
    <property type="entry name" value="Leu-rich_rpt_typical-subtyp"/>
</dbReference>
<dbReference type="PROSITE" id="PS00107">
    <property type="entry name" value="PROTEIN_KINASE_ATP"/>
    <property type="match status" value="1"/>
</dbReference>
<dbReference type="InterPro" id="IPR008271">
    <property type="entry name" value="Ser/Thr_kinase_AS"/>
</dbReference>
<dbReference type="Gene3D" id="3.80.10.10">
    <property type="entry name" value="Ribonuclease Inhibitor"/>
    <property type="match status" value="3"/>
</dbReference>
<dbReference type="SUPFAM" id="SSF52540">
    <property type="entry name" value="P-loop containing nucleoside triphosphate hydrolases"/>
    <property type="match status" value="1"/>
</dbReference>
<keyword evidence="7" id="KW-0418">Kinase</keyword>
<feature type="compositionally biased region" description="Polar residues" evidence="13">
    <location>
        <begin position="340"/>
        <end position="357"/>
    </location>
</feature>
<accession>A0A3B6LGP1</accession>
<dbReference type="SUPFAM" id="SSF52058">
    <property type="entry name" value="L domain-like"/>
    <property type="match status" value="2"/>
</dbReference>
<keyword evidence="6 12" id="KW-0547">Nucleotide-binding</keyword>
<dbReference type="InterPro" id="IPR056789">
    <property type="entry name" value="LRR_R13L1-DRL21"/>
</dbReference>
<evidence type="ECO:0000256" key="7">
    <source>
        <dbReference type="ARBA" id="ARBA00022777"/>
    </source>
</evidence>
<dbReference type="InterPro" id="IPR001611">
    <property type="entry name" value="Leu-rich_rpt"/>
</dbReference>
<dbReference type="Gramene" id="TraesJAG5B03G02813700.2">
    <property type="protein sequence ID" value="TraesJAG5B03G02813700.2"/>
    <property type="gene ID" value="TraesJAG5B03G02813700"/>
</dbReference>
<evidence type="ECO:0000256" key="9">
    <source>
        <dbReference type="ARBA" id="ARBA00022840"/>
    </source>
</evidence>
<dbReference type="Gene3D" id="1.10.10.10">
    <property type="entry name" value="Winged helix-like DNA-binding domain superfamily/Winged helix DNA-binding domain"/>
    <property type="match status" value="1"/>
</dbReference>
<keyword evidence="11" id="KW-0472">Membrane</keyword>
<dbReference type="Gramene" id="TraesJAG5B03G02813700.1">
    <property type="protein sequence ID" value="TraesJAG5B03G02813700.1"/>
    <property type="gene ID" value="TraesJAG5B03G02813700"/>
</dbReference>
<dbReference type="InterPro" id="IPR058922">
    <property type="entry name" value="WHD_DRP"/>
</dbReference>
<dbReference type="OMA" id="WCKSENN"/>
<dbReference type="Gramene" id="TraesLAC5B03G02768040.1">
    <property type="protein sequence ID" value="TraesLAC5B03G02768040.1"/>
    <property type="gene ID" value="TraesLAC5B03G02768040"/>
</dbReference>
<dbReference type="RefSeq" id="XP_044386883.1">
    <property type="nucleotide sequence ID" value="XM_044530948.1"/>
</dbReference>
<evidence type="ECO:0000256" key="13">
    <source>
        <dbReference type="SAM" id="MobiDB-lite"/>
    </source>
</evidence>
<keyword evidence="10" id="KW-1133">Transmembrane helix</keyword>
<dbReference type="PROSITE" id="PS50011">
    <property type="entry name" value="PROTEIN_KINASE_DOM"/>
    <property type="match status" value="1"/>
</dbReference>
<dbReference type="SMART" id="SM00369">
    <property type="entry name" value="LRR_TYP"/>
    <property type="match status" value="5"/>
</dbReference>
<keyword evidence="16" id="KW-1185">Reference proteome</keyword>
<dbReference type="Gene3D" id="3.30.200.20">
    <property type="entry name" value="Phosphorylase Kinase, domain 1"/>
    <property type="match status" value="1"/>
</dbReference>
<dbReference type="GO" id="GO:0004672">
    <property type="term" value="F:protein kinase activity"/>
    <property type="evidence" value="ECO:0007669"/>
    <property type="project" value="InterPro"/>
</dbReference>
<dbReference type="RefSeq" id="XP_044386888.1">
    <property type="nucleotide sequence ID" value="XM_044530953.1"/>
</dbReference>
<evidence type="ECO:0000256" key="4">
    <source>
        <dbReference type="ARBA" id="ARBA00022692"/>
    </source>
</evidence>
<dbReference type="SMART" id="SM00220">
    <property type="entry name" value="S_TKc"/>
    <property type="match status" value="1"/>
</dbReference>
<dbReference type="SMR" id="A0A3B6LGP1"/>
<dbReference type="Pfam" id="PF00560">
    <property type="entry name" value="LRR_1"/>
    <property type="match status" value="1"/>
</dbReference>
<dbReference type="RefSeq" id="XP_044386884.1">
    <property type="nucleotide sequence ID" value="XM_044530949.1"/>
</dbReference>
<dbReference type="Gene3D" id="3.40.50.300">
    <property type="entry name" value="P-loop containing nucleotide triphosphate hydrolases"/>
    <property type="match status" value="1"/>
</dbReference>
<evidence type="ECO:0000313" key="15">
    <source>
        <dbReference type="EnsemblPlants" id="TraesCS5B02G059000.1"/>
    </source>
</evidence>
<comment type="subcellular location">
    <subcellularLocation>
        <location evidence="1">Cell membrane</location>
        <topology evidence="1">Single-pass membrane protein</topology>
    </subcellularLocation>
</comment>
<dbReference type="GO" id="GO:0005886">
    <property type="term" value="C:plasma membrane"/>
    <property type="evidence" value="ECO:0007669"/>
    <property type="project" value="UniProtKB-SubCell"/>
</dbReference>
<dbReference type="Gramene" id="TraesCS5B03G0147600.1">
    <property type="protein sequence ID" value="TraesCS5B03G0147600.1.CDS"/>
    <property type="gene ID" value="TraesCS5B03G0147600"/>
</dbReference>
<dbReference type="Pfam" id="PF00069">
    <property type="entry name" value="Pkinase"/>
    <property type="match status" value="1"/>
</dbReference>
<evidence type="ECO:0000256" key="2">
    <source>
        <dbReference type="ARBA" id="ARBA00022614"/>
    </source>
</evidence>
<dbReference type="PROSITE" id="PS00108">
    <property type="entry name" value="PROTEIN_KINASE_ST"/>
    <property type="match status" value="1"/>
</dbReference>
<dbReference type="RefSeq" id="XP_044386882.1">
    <property type="nucleotide sequence ID" value="XM_044530947.1"/>
</dbReference>
<evidence type="ECO:0000256" key="6">
    <source>
        <dbReference type="ARBA" id="ARBA00022741"/>
    </source>
</evidence>
<evidence type="ECO:0000256" key="10">
    <source>
        <dbReference type="ARBA" id="ARBA00022989"/>
    </source>
</evidence>
<proteinExistence type="predicted"/>
<dbReference type="Gramene" id="TraesNOR5B03G02838570.1">
    <property type="protein sequence ID" value="TraesNOR5B03G02838570.1"/>
    <property type="gene ID" value="TraesNOR5B03G02838570"/>
</dbReference>
<reference evidence="15" key="2">
    <citation type="submission" date="2018-10" db="UniProtKB">
        <authorList>
            <consortium name="EnsemblPlants"/>
        </authorList>
    </citation>
    <scope>IDENTIFICATION</scope>
</reference>
<dbReference type="GeneID" id="123110440"/>
<evidence type="ECO:0000256" key="1">
    <source>
        <dbReference type="ARBA" id="ARBA00004162"/>
    </source>
</evidence>
<dbReference type="PANTHER" id="PTHR45707">
    <property type="entry name" value="C2 CALCIUM/LIPID-BINDING PLANT PHOSPHORIBOSYLTRANSFERASE FAMILY PROTEIN"/>
    <property type="match status" value="1"/>
</dbReference>
<dbReference type="Gramene" id="TraesJAG5B03G02813700.3">
    <property type="protein sequence ID" value="TraesJAG5B03G02813700.3"/>
    <property type="gene ID" value="TraesJAG5B03G02813700"/>
</dbReference>
<keyword evidence="3" id="KW-0808">Transferase</keyword>
<dbReference type="GO" id="GO:0006952">
    <property type="term" value="P:defense response"/>
    <property type="evidence" value="ECO:0007669"/>
    <property type="project" value="UniProtKB-KW"/>
</dbReference>
<keyword evidence="2" id="KW-0433">Leucine-rich repeat</keyword>
<dbReference type="GO" id="GO:0035556">
    <property type="term" value="P:intracellular signal transduction"/>
    <property type="evidence" value="ECO:0000318"/>
    <property type="project" value="GO_Central"/>
</dbReference>
<dbReference type="Gramene" id="TraesLDM5B03G02815820.2">
    <property type="protein sequence ID" value="TraesLDM5B03G02815820.2"/>
    <property type="gene ID" value="TraesLDM5B03G02815820"/>
</dbReference>
<dbReference type="Gramene" id="TraesMAC5B03G02812860.2">
    <property type="protein sequence ID" value="TraesMAC5B03G02812860.2"/>
    <property type="gene ID" value="TraesMAC5B03G02812860"/>
</dbReference>
<dbReference type="Gene3D" id="1.10.8.430">
    <property type="entry name" value="Helical domain of apoptotic protease-activating factors"/>
    <property type="match status" value="1"/>
</dbReference>
<evidence type="ECO:0000256" key="8">
    <source>
        <dbReference type="ARBA" id="ARBA00022821"/>
    </source>
</evidence>
<evidence type="ECO:0000313" key="16">
    <source>
        <dbReference type="Proteomes" id="UP000019116"/>
    </source>
</evidence>
<dbReference type="InterPro" id="IPR027417">
    <property type="entry name" value="P-loop_NTPase"/>
</dbReference>
<dbReference type="KEGG" id="taes:123110440"/>
<reference evidence="15" key="1">
    <citation type="submission" date="2018-08" db="EMBL/GenBank/DDBJ databases">
        <authorList>
            <person name="Rossello M."/>
        </authorList>
    </citation>
    <scope>NUCLEOTIDE SEQUENCE [LARGE SCALE GENOMIC DNA]</scope>
    <source>
        <strain evidence="15">cv. Chinese Spring</strain>
    </source>
</reference>
<dbReference type="Pfam" id="PF23598">
    <property type="entry name" value="LRR_14"/>
    <property type="match status" value="1"/>
</dbReference>
<dbReference type="Pfam" id="PF25019">
    <property type="entry name" value="LRR_R13L1-DRL21"/>
    <property type="match status" value="1"/>
</dbReference>
<dbReference type="InterPro" id="IPR002182">
    <property type="entry name" value="NB-ARC"/>
</dbReference>